<keyword evidence="4" id="KW-1185">Reference proteome</keyword>
<feature type="compositionally biased region" description="Basic and acidic residues" evidence="1">
    <location>
        <begin position="24"/>
        <end position="33"/>
    </location>
</feature>
<feature type="compositionally biased region" description="Acidic residues" evidence="1">
    <location>
        <begin position="14"/>
        <end position="23"/>
    </location>
</feature>
<dbReference type="PANTHER" id="PTHR46963:SF4">
    <property type="entry name" value="HYPOTHETICAL PROTEIN MGC115716"/>
    <property type="match status" value="1"/>
</dbReference>
<dbReference type="InterPro" id="IPR042838">
    <property type="entry name" value="KIAA1958"/>
</dbReference>
<gene>
    <name evidence="3" type="ORF">PEVE_00011719</name>
</gene>
<reference evidence="3 4" key="1">
    <citation type="submission" date="2022-05" db="EMBL/GenBank/DDBJ databases">
        <authorList>
            <consortium name="Genoscope - CEA"/>
            <person name="William W."/>
        </authorList>
    </citation>
    <scope>NUCLEOTIDE SEQUENCE [LARGE SCALE GENOMIC DNA]</scope>
</reference>
<dbReference type="InterPro" id="IPR057926">
    <property type="entry name" value="QRICH1_dom"/>
</dbReference>
<dbReference type="Pfam" id="PF25561">
    <property type="entry name" value="QRICH1"/>
    <property type="match status" value="1"/>
</dbReference>
<organism evidence="3 4">
    <name type="scientific">Porites evermanni</name>
    <dbReference type="NCBI Taxonomy" id="104178"/>
    <lineage>
        <taxon>Eukaryota</taxon>
        <taxon>Metazoa</taxon>
        <taxon>Cnidaria</taxon>
        <taxon>Anthozoa</taxon>
        <taxon>Hexacorallia</taxon>
        <taxon>Scleractinia</taxon>
        <taxon>Fungiina</taxon>
        <taxon>Poritidae</taxon>
        <taxon>Porites</taxon>
    </lineage>
</organism>
<dbReference type="EMBL" id="CALNXI010000185">
    <property type="protein sequence ID" value="CAH3021517.1"/>
    <property type="molecule type" value="Genomic_DNA"/>
</dbReference>
<evidence type="ECO:0000256" key="1">
    <source>
        <dbReference type="SAM" id="MobiDB-lite"/>
    </source>
</evidence>
<proteinExistence type="predicted"/>
<sequence>MSLVDQWLDILDPDKEDQDEPEHDDCPSGRKSCDLTNGTNCHKPVKKPIPDAVVEIVENTHTVKYPAHSSVVCNSLGEHKMHEMTEEAFSEQWLIAEGFEDDSTMASENKASVDVEKDAVRNALVNAFSSAKKVQGFYKGCFYMDINFVFIFKTRRKIRHDKFSNVYKMVDDLSHWNLNILDVMDDDSKSRFIDVSKDDVDKLIAQQENENTKKKTMYDLNIALKFLHEARKEERELEKISPEELNVYLSEFIIAARMKKEEQYEPSSLRGILSSIDRYLTRRKYGRRLFIDPKTKKFKRSAIQ</sequence>
<evidence type="ECO:0000259" key="2">
    <source>
        <dbReference type="Pfam" id="PF25561"/>
    </source>
</evidence>
<accession>A0ABN8M0F0</accession>
<dbReference type="Proteomes" id="UP001159427">
    <property type="component" value="Unassembled WGS sequence"/>
</dbReference>
<evidence type="ECO:0000313" key="3">
    <source>
        <dbReference type="EMBL" id="CAH3021517.1"/>
    </source>
</evidence>
<comment type="caution">
    <text evidence="3">The sequence shown here is derived from an EMBL/GenBank/DDBJ whole genome shotgun (WGS) entry which is preliminary data.</text>
</comment>
<feature type="region of interest" description="Disordered" evidence="1">
    <location>
        <begin position="12"/>
        <end position="41"/>
    </location>
</feature>
<feature type="domain" description="QRICH1-like" evidence="2">
    <location>
        <begin position="205"/>
        <end position="300"/>
    </location>
</feature>
<dbReference type="PANTHER" id="PTHR46963">
    <property type="entry name" value="SIMILAR TO RIKEN CDNA E130308A19"/>
    <property type="match status" value="1"/>
</dbReference>
<evidence type="ECO:0000313" key="4">
    <source>
        <dbReference type="Proteomes" id="UP001159427"/>
    </source>
</evidence>
<protein>
    <recommendedName>
        <fullName evidence="2">QRICH1-like domain-containing protein</fullName>
    </recommendedName>
</protein>
<name>A0ABN8M0F0_9CNID</name>